<dbReference type="CDD" id="cd10210">
    <property type="entry name" value="ASKHA_NBD_Arp6"/>
    <property type="match status" value="1"/>
</dbReference>
<organism evidence="8 9">
    <name type="scientific">Pneumocystis murina (strain B123)</name>
    <name type="common">Mouse pneumocystis pneumonia agent</name>
    <name type="synonym">Pneumocystis carinii f. sp. muris</name>
    <dbReference type="NCBI Taxonomy" id="1069680"/>
    <lineage>
        <taxon>Eukaryota</taxon>
        <taxon>Fungi</taxon>
        <taxon>Dikarya</taxon>
        <taxon>Ascomycota</taxon>
        <taxon>Taphrinomycotina</taxon>
        <taxon>Pneumocystomycetes</taxon>
        <taxon>Pneumocystaceae</taxon>
        <taxon>Pneumocystis</taxon>
    </lineage>
</organism>
<dbReference type="eggNOG" id="KOG0680">
    <property type="taxonomic scope" value="Eukaryota"/>
</dbReference>
<evidence type="ECO:0000256" key="6">
    <source>
        <dbReference type="ARBA" id="ARBA00063309"/>
    </source>
</evidence>
<dbReference type="STRING" id="1069680.M7PGK6"/>
<dbReference type="VEuPathDB" id="FungiDB:PNEG_02178"/>
<evidence type="ECO:0000256" key="3">
    <source>
        <dbReference type="ARBA" id="ARBA00018633"/>
    </source>
</evidence>
<keyword evidence="4" id="KW-0963">Cytoplasm</keyword>
<gene>
    <name evidence="8" type="ORF">PNEG_02178</name>
</gene>
<dbReference type="InterPro" id="IPR043129">
    <property type="entry name" value="ATPase_NBD"/>
</dbReference>
<dbReference type="RefSeq" id="XP_007874161.1">
    <property type="nucleotide sequence ID" value="XM_007875970.1"/>
</dbReference>
<keyword evidence="9" id="KW-1185">Reference proteome</keyword>
<dbReference type="Gene3D" id="3.90.640.10">
    <property type="entry name" value="Actin, Chain A, domain 4"/>
    <property type="match status" value="1"/>
</dbReference>
<dbReference type="GO" id="GO:0005737">
    <property type="term" value="C:cytoplasm"/>
    <property type="evidence" value="ECO:0007669"/>
    <property type="project" value="UniProtKB-SubCell"/>
</dbReference>
<evidence type="ECO:0000313" key="9">
    <source>
        <dbReference type="Proteomes" id="UP000011958"/>
    </source>
</evidence>
<dbReference type="GO" id="GO:0006338">
    <property type="term" value="P:chromatin remodeling"/>
    <property type="evidence" value="ECO:0007669"/>
    <property type="project" value="EnsemblFungi"/>
</dbReference>
<comment type="caution">
    <text evidence="8">The sequence shown here is derived from an EMBL/GenBank/DDBJ whole genome shotgun (WGS) entry which is preliminary data.</text>
</comment>
<protein>
    <recommendedName>
        <fullName evidence="3">Actin-like protein ARP6</fullName>
    </recommendedName>
    <alternativeName>
        <fullName evidence="7">Actin-like protein arp6</fullName>
    </alternativeName>
</protein>
<name>M7PGK6_PNEMU</name>
<reference evidence="9" key="1">
    <citation type="journal article" date="2016" name="Nat. Commun.">
        <title>Genome analysis of three Pneumocystis species reveals adaptation mechanisms to life exclusively in mammalian hosts.</title>
        <authorList>
            <person name="Ma L."/>
            <person name="Chen Z."/>
            <person name="Huang D.W."/>
            <person name="Kutty G."/>
            <person name="Ishihara M."/>
            <person name="Wang H."/>
            <person name="Abouelleil A."/>
            <person name="Bishop L."/>
            <person name="Davey E."/>
            <person name="Deng R."/>
            <person name="Deng X."/>
            <person name="Fan L."/>
            <person name="Fantoni G."/>
            <person name="Fitzgerald M."/>
            <person name="Gogineni E."/>
            <person name="Goldberg J.M."/>
            <person name="Handley G."/>
            <person name="Hu X."/>
            <person name="Huber C."/>
            <person name="Jiao X."/>
            <person name="Jones K."/>
            <person name="Levin J.Z."/>
            <person name="Liu Y."/>
            <person name="Macdonald P."/>
            <person name="Melnikov A."/>
            <person name="Raley C."/>
            <person name="Sassi M."/>
            <person name="Sherman B.T."/>
            <person name="Song X."/>
            <person name="Sykes S."/>
            <person name="Tran B."/>
            <person name="Walsh L."/>
            <person name="Xia Y."/>
            <person name="Yang J."/>
            <person name="Young S."/>
            <person name="Zeng Q."/>
            <person name="Zheng X."/>
            <person name="Stephens R."/>
            <person name="Nusbaum C."/>
            <person name="Birren B.W."/>
            <person name="Azadi P."/>
            <person name="Lempicki R.A."/>
            <person name="Cuomo C.A."/>
            <person name="Kovacs J.A."/>
        </authorList>
    </citation>
    <scope>NUCLEOTIDE SEQUENCE [LARGE SCALE GENOMIC DNA]</scope>
    <source>
        <strain evidence="9">B123</strain>
    </source>
</reference>
<dbReference type="GeneID" id="19895871"/>
<proteinExistence type="inferred from homology"/>
<dbReference type="EMBL" id="AFWA02000012">
    <property type="protein sequence ID" value="EMR09594.1"/>
    <property type="molecule type" value="Genomic_DNA"/>
</dbReference>
<dbReference type="OrthoDB" id="6220758at2759"/>
<evidence type="ECO:0000256" key="2">
    <source>
        <dbReference type="ARBA" id="ARBA00005665"/>
    </source>
</evidence>
<dbReference type="SUPFAM" id="SSF53067">
    <property type="entry name" value="Actin-like ATPase domain"/>
    <property type="match status" value="2"/>
</dbReference>
<evidence type="ECO:0000256" key="1">
    <source>
        <dbReference type="ARBA" id="ARBA00004496"/>
    </source>
</evidence>
<dbReference type="Gene3D" id="2.30.36.70">
    <property type="entry name" value="Actin, Chain A, domain 2"/>
    <property type="match status" value="1"/>
</dbReference>
<evidence type="ECO:0000313" key="8">
    <source>
        <dbReference type="EMBL" id="EMR09594.1"/>
    </source>
</evidence>
<dbReference type="GO" id="GO:0000812">
    <property type="term" value="C:Swr1 complex"/>
    <property type="evidence" value="ECO:0007669"/>
    <property type="project" value="EnsemblFungi"/>
</dbReference>
<dbReference type="Proteomes" id="UP000011958">
    <property type="component" value="Unassembled WGS sequence"/>
</dbReference>
<comment type="subcellular location">
    <subcellularLocation>
        <location evidence="1">Cytoplasm</location>
    </subcellularLocation>
</comment>
<dbReference type="SMART" id="SM00268">
    <property type="entry name" value="ACTIN"/>
    <property type="match status" value="1"/>
</dbReference>
<dbReference type="Gene3D" id="3.30.420.40">
    <property type="match status" value="2"/>
</dbReference>
<comment type="subunit">
    <text evidence="6">Component of the SWR1 chromatin remodeling complex.</text>
</comment>
<dbReference type="HOGENOM" id="CLU_027965_1_1_1"/>
<comment type="similarity">
    <text evidence="2">Belongs to the actin family. ARP6 subfamily.</text>
</comment>
<dbReference type="OMA" id="FFEEYEC"/>
<dbReference type="FunFam" id="3.90.640.10:FF:000014">
    <property type="entry name" value="Putative actin-related protein 6"/>
    <property type="match status" value="1"/>
</dbReference>
<evidence type="ECO:0000256" key="7">
    <source>
        <dbReference type="ARBA" id="ARBA00073820"/>
    </source>
</evidence>
<dbReference type="GO" id="GO:0034399">
    <property type="term" value="C:nuclear periphery"/>
    <property type="evidence" value="ECO:0007669"/>
    <property type="project" value="EnsemblFungi"/>
</dbReference>
<dbReference type="Pfam" id="PF00022">
    <property type="entry name" value="Actin"/>
    <property type="match status" value="1"/>
</dbReference>
<sequence>MTILVVDNGGYSVKYGFSSDNFPRISPNCIAKSVFERRTYIGSQISGCKDFSSLRFRRPIDRGYLVNWESEKAIWDYLFSQKDFRVDYSETSLLVTEPPYNFPQLQSAYDQIIFEEYEFQSYYRCIASSLVPWNNSEIYGTSKEMNGPREFALVIDSGFSFTHVVPIILGDIQWKAVKRLNVGGKLLTNYLKEIISFRHYNIMEEFCLADQIKKSCFFVSSNFNEDIEISKGKKPGNVSIDYVLPDYSTNNQGFVLTSNSQRDMIKERQILTLKNERFIVPEVMFNPSIINLSQAGIHEAIMQSLKLVESDFQELFLANIILVGGNSFFKGYSERLKKELQSLAPAYCKIVIYQPHNPDTFAWVGGSSLACNTKIFDEKKVTRAEYMEYGSNIFLKKSGLNLNKEHDLVLYE</sequence>
<dbReference type="PANTHER" id="PTHR11937">
    <property type="entry name" value="ACTIN"/>
    <property type="match status" value="1"/>
</dbReference>
<dbReference type="AlphaFoldDB" id="M7PGK6"/>
<evidence type="ECO:0000256" key="5">
    <source>
        <dbReference type="ARBA" id="ARBA00025222"/>
    </source>
</evidence>
<accession>M7PGK6</accession>
<comment type="function">
    <text evidence="5">Component of the SWR1 complex which mediates the ATP-dependent exchange of histone H2A for the H2A variant HZT1 leading to transcriptional regulation of selected genes by chromatin remodeling. Involved in chromosome stability.</text>
</comment>
<evidence type="ECO:0000256" key="4">
    <source>
        <dbReference type="ARBA" id="ARBA00022490"/>
    </source>
</evidence>
<dbReference type="GO" id="GO:0031491">
    <property type="term" value="F:nucleosome binding"/>
    <property type="evidence" value="ECO:0007669"/>
    <property type="project" value="EnsemblFungi"/>
</dbReference>
<dbReference type="InterPro" id="IPR004000">
    <property type="entry name" value="Actin"/>
</dbReference>